<evidence type="ECO:0000313" key="3">
    <source>
        <dbReference type="Proteomes" id="UP000500953"/>
    </source>
</evidence>
<dbReference type="Gene3D" id="3.30.450.180">
    <property type="match status" value="1"/>
</dbReference>
<dbReference type="Gene3D" id="1.10.260.40">
    <property type="entry name" value="lambda repressor-like DNA-binding domains"/>
    <property type="match status" value="1"/>
</dbReference>
<organism evidence="2 3">
    <name type="scientific">Nocardia terpenica</name>
    <dbReference type="NCBI Taxonomy" id="455432"/>
    <lineage>
        <taxon>Bacteria</taxon>
        <taxon>Bacillati</taxon>
        <taxon>Actinomycetota</taxon>
        <taxon>Actinomycetes</taxon>
        <taxon>Mycobacteriales</taxon>
        <taxon>Nocardiaceae</taxon>
        <taxon>Nocardia</taxon>
    </lineage>
</organism>
<gene>
    <name evidence="2" type="ORF">F6W96_40330</name>
</gene>
<protein>
    <recommendedName>
        <fullName evidence="1">HTH cro/C1-type domain-containing protein</fullName>
    </recommendedName>
</protein>
<dbReference type="InterPro" id="IPR001387">
    <property type="entry name" value="Cro/C1-type_HTH"/>
</dbReference>
<feature type="domain" description="HTH cro/C1-type" evidence="1">
    <location>
        <begin position="38"/>
        <end position="80"/>
    </location>
</feature>
<dbReference type="InterPro" id="IPR010982">
    <property type="entry name" value="Lambda_DNA-bd_dom_sf"/>
</dbReference>
<dbReference type="EMBL" id="CP046173">
    <property type="protein sequence ID" value="QIS23591.1"/>
    <property type="molecule type" value="Genomic_DNA"/>
</dbReference>
<dbReference type="SUPFAM" id="SSF47413">
    <property type="entry name" value="lambda repressor-like DNA-binding domains"/>
    <property type="match status" value="1"/>
</dbReference>
<sequence>MSILGSSLDIDRTDIRWLLDDLRRRRGMANLGRPYTHKELAGLAMLSPHYLGKLLRGNRPVTQSALQLLGRALGIPPEVQTALLQAERRRTTASEYTPATPTRREVSEVEPVPYAAMLVTRGCFDISYVNSSCTAMLPGLIEHRNVLKWLALEPAARAVLGDAWLPITTFFVASFHFYLPTVASDTKRRTILAALVTMKELDSMWDAPYPAENDVPEKFWLKDIATGSSTPTAFNLLKWEYPKGDQLRISFPPVDEEVPANAG</sequence>
<dbReference type="CDD" id="cd00093">
    <property type="entry name" value="HTH_XRE"/>
    <property type="match status" value="1"/>
</dbReference>
<accession>A0A6G9ZDV7</accession>
<dbReference type="AlphaFoldDB" id="A0A6G9ZDV7"/>
<dbReference type="Proteomes" id="UP000500953">
    <property type="component" value="Chromosome"/>
</dbReference>
<evidence type="ECO:0000313" key="2">
    <source>
        <dbReference type="EMBL" id="QIS23591.1"/>
    </source>
</evidence>
<proteinExistence type="predicted"/>
<evidence type="ECO:0000259" key="1">
    <source>
        <dbReference type="PROSITE" id="PS50943"/>
    </source>
</evidence>
<dbReference type="GO" id="GO:0003677">
    <property type="term" value="F:DNA binding"/>
    <property type="evidence" value="ECO:0007669"/>
    <property type="project" value="InterPro"/>
</dbReference>
<reference evidence="2 3" key="1">
    <citation type="journal article" date="2019" name="ACS Chem. Biol.">
        <title>Identification and Mobilization of a Cryptic Antibiotic Biosynthesis Gene Locus from a Human-Pathogenic Nocardia Isolate.</title>
        <authorList>
            <person name="Herisse M."/>
            <person name="Ishida K."/>
            <person name="Porter J.L."/>
            <person name="Howden B."/>
            <person name="Hertweck C."/>
            <person name="Stinear T.P."/>
            <person name="Pidot S.J."/>
        </authorList>
    </citation>
    <scope>NUCLEOTIDE SEQUENCE [LARGE SCALE GENOMIC DNA]</scope>
    <source>
        <strain evidence="2 3">AUSMDU00012715</strain>
    </source>
</reference>
<name>A0A6G9ZDV7_9NOCA</name>
<dbReference type="RefSeq" id="WP_167490914.1">
    <property type="nucleotide sequence ID" value="NZ_CP046173.1"/>
</dbReference>
<dbReference type="PROSITE" id="PS50943">
    <property type="entry name" value="HTH_CROC1"/>
    <property type="match status" value="1"/>
</dbReference>